<evidence type="ECO:0000259" key="7">
    <source>
        <dbReference type="Pfam" id="PF04024"/>
    </source>
</evidence>
<accession>A0A2M7Z6U1</accession>
<dbReference type="AlphaFoldDB" id="A0A2M7Z6U1"/>
<feature type="domain" description="Phage shock protein PspC N-terminal" evidence="7">
    <location>
        <begin position="2"/>
        <end position="60"/>
    </location>
</feature>
<dbReference type="Pfam" id="PF04024">
    <property type="entry name" value="PspC"/>
    <property type="match status" value="1"/>
</dbReference>
<dbReference type="PANTHER" id="PTHR33885">
    <property type="entry name" value="PHAGE SHOCK PROTEIN C"/>
    <property type="match status" value="1"/>
</dbReference>
<evidence type="ECO:0000256" key="4">
    <source>
        <dbReference type="ARBA" id="ARBA00022989"/>
    </source>
</evidence>
<evidence type="ECO:0000256" key="3">
    <source>
        <dbReference type="ARBA" id="ARBA00022692"/>
    </source>
</evidence>
<evidence type="ECO:0000313" key="8">
    <source>
        <dbReference type="EMBL" id="PJA89837.1"/>
    </source>
</evidence>
<dbReference type="Proteomes" id="UP000230843">
    <property type="component" value="Unassembled WGS sequence"/>
</dbReference>
<comment type="caution">
    <text evidence="8">The sequence shown here is derived from an EMBL/GenBank/DDBJ whole genome shotgun (WGS) entry which is preliminary data.</text>
</comment>
<dbReference type="InterPro" id="IPR052027">
    <property type="entry name" value="PspC"/>
</dbReference>
<feature type="transmembrane region" description="Helical" evidence="6">
    <location>
        <begin position="33"/>
        <end position="58"/>
    </location>
</feature>
<reference evidence="9" key="1">
    <citation type="submission" date="2017-09" db="EMBL/GenBank/DDBJ databases">
        <title>Depth-based differentiation of microbial function through sediment-hosted aquifers and enrichment of novel symbionts in the deep terrestrial subsurface.</title>
        <authorList>
            <person name="Probst A.J."/>
            <person name="Ladd B."/>
            <person name="Jarett J.K."/>
            <person name="Geller-Mcgrath D.E."/>
            <person name="Sieber C.M.K."/>
            <person name="Emerson J.B."/>
            <person name="Anantharaman K."/>
            <person name="Thomas B.C."/>
            <person name="Malmstrom R."/>
            <person name="Stieglmeier M."/>
            <person name="Klingl A."/>
            <person name="Woyke T."/>
            <person name="Ryan C.M."/>
            <person name="Banfield J.F."/>
        </authorList>
    </citation>
    <scope>NUCLEOTIDE SEQUENCE [LARGE SCALE GENOMIC DNA]</scope>
</reference>
<evidence type="ECO:0000256" key="1">
    <source>
        <dbReference type="ARBA" id="ARBA00004162"/>
    </source>
</evidence>
<keyword evidence="4 6" id="KW-1133">Transmembrane helix</keyword>
<evidence type="ECO:0000256" key="5">
    <source>
        <dbReference type="ARBA" id="ARBA00023136"/>
    </source>
</evidence>
<comment type="subcellular location">
    <subcellularLocation>
        <location evidence="1">Cell membrane</location>
        <topology evidence="1">Single-pass membrane protein</topology>
    </subcellularLocation>
</comment>
<keyword evidence="3 6" id="KW-0812">Transmembrane</keyword>
<evidence type="ECO:0000313" key="9">
    <source>
        <dbReference type="Proteomes" id="UP000230843"/>
    </source>
</evidence>
<evidence type="ECO:0000256" key="6">
    <source>
        <dbReference type="SAM" id="Phobius"/>
    </source>
</evidence>
<name>A0A2M7Z6U1_9BACT</name>
<dbReference type="InterPro" id="IPR007168">
    <property type="entry name" value="Phageshock_PspC_N"/>
</dbReference>
<protein>
    <recommendedName>
        <fullName evidence="7">Phage shock protein PspC N-terminal domain-containing protein</fullName>
    </recommendedName>
</protein>
<keyword evidence="2" id="KW-1003">Cell membrane</keyword>
<dbReference type="EMBL" id="PFVJ01000044">
    <property type="protein sequence ID" value="PJA89837.1"/>
    <property type="molecule type" value="Genomic_DNA"/>
</dbReference>
<gene>
    <name evidence="8" type="ORF">CO137_02085</name>
</gene>
<sequence length="64" mass="7327">MKRLYRSKKDRKFSGVIGGIGEYTNTDPNLLRIIFVLLVLMTGVFPMVIAYIMASFFLPENPNE</sequence>
<keyword evidence="5 6" id="KW-0472">Membrane</keyword>
<organism evidence="8 9">
    <name type="scientific">Candidatus Magasanikbacteria bacterium CG_4_9_14_3_um_filter_32_9</name>
    <dbReference type="NCBI Taxonomy" id="1974644"/>
    <lineage>
        <taxon>Bacteria</taxon>
        <taxon>Candidatus Magasanikiibacteriota</taxon>
    </lineage>
</organism>
<evidence type="ECO:0000256" key="2">
    <source>
        <dbReference type="ARBA" id="ARBA00022475"/>
    </source>
</evidence>
<dbReference type="GO" id="GO:0005886">
    <property type="term" value="C:plasma membrane"/>
    <property type="evidence" value="ECO:0007669"/>
    <property type="project" value="UniProtKB-SubCell"/>
</dbReference>
<proteinExistence type="predicted"/>
<dbReference type="PANTHER" id="PTHR33885:SF3">
    <property type="entry name" value="PHAGE SHOCK PROTEIN C"/>
    <property type="match status" value="1"/>
</dbReference>